<proteinExistence type="predicted"/>
<dbReference type="AlphaFoldDB" id="A0A927M8N5"/>
<gene>
    <name evidence="2" type="ORF">H4W31_004269</name>
</gene>
<dbReference type="SUPFAM" id="SSF56349">
    <property type="entry name" value="DNA breaking-rejoining enzymes"/>
    <property type="match status" value="1"/>
</dbReference>
<keyword evidence="1" id="KW-0233">DNA recombination</keyword>
<dbReference type="GO" id="GO:0003677">
    <property type="term" value="F:DNA binding"/>
    <property type="evidence" value="ECO:0007669"/>
    <property type="project" value="InterPro"/>
</dbReference>
<evidence type="ECO:0000256" key="1">
    <source>
        <dbReference type="ARBA" id="ARBA00023172"/>
    </source>
</evidence>
<dbReference type="InterPro" id="IPR013762">
    <property type="entry name" value="Integrase-like_cat_sf"/>
</dbReference>
<name>A0A927M8N5_9ACTN</name>
<protein>
    <submittedName>
        <fullName evidence="2">Integrase</fullName>
    </submittedName>
</protein>
<sequence>MKALQLSSTEADDARRICASLLADLDVHPRVVMQILRHAKFSITMDIYTQVSSKATREALNRPGESLDG</sequence>
<dbReference type="EMBL" id="JADBEB010000001">
    <property type="protein sequence ID" value="MBE1488631.1"/>
    <property type="molecule type" value="Genomic_DNA"/>
</dbReference>
<evidence type="ECO:0000313" key="2">
    <source>
        <dbReference type="EMBL" id="MBE1488631.1"/>
    </source>
</evidence>
<dbReference type="GO" id="GO:0006310">
    <property type="term" value="P:DNA recombination"/>
    <property type="evidence" value="ECO:0007669"/>
    <property type="project" value="UniProtKB-KW"/>
</dbReference>
<dbReference type="Proteomes" id="UP000649753">
    <property type="component" value="Unassembled WGS sequence"/>
</dbReference>
<accession>A0A927M8N5</accession>
<dbReference type="Gene3D" id="1.10.443.10">
    <property type="entry name" value="Intergrase catalytic core"/>
    <property type="match status" value="1"/>
</dbReference>
<keyword evidence="3" id="KW-1185">Reference proteome</keyword>
<organism evidence="2 3">
    <name type="scientific">Plantactinospora soyae</name>
    <dbReference type="NCBI Taxonomy" id="1544732"/>
    <lineage>
        <taxon>Bacteria</taxon>
        <taxon>Bacillati</taxon>
        <taxon>Actinomycetota</taxon>
        <taxon>Actinomycetes</taxon>
        <taxon>Micromonosporales</taxon>
        <taxon>Micromonosporaceae</taxon>
        <taxon>Plantactinospora</taxon>
    </lineage>
</organism>
<dbReference type="GO" id="GO:0015074">
    <property type="term" value="P:DNA integration"/>
    <property type="evidence" value="ECO:0007669"/>
    <property type="project" value="InterPro"/>
</dbReference>
<reference evidence="2" key="1">
    <citation type="submission" date="2020-10" db="EMBL/GenBank/DDBJ databases">
        <title>Sequencing the genomes of 1000 actinobacteria strains.</title>
        <authorList>
            <person name="Klenk H.-P."/>
        </authorList>
    </citation>
    <scope>NUCLEOTIDE SEQUENCE</scope>
    <source>
        <strain evidence="2">DSM 46832</strain>
    </source>
</reference>
<comment type="caution">
    <text evidence="2">The sequence shown here is derived from an EMBL/GenBank/DDBJ whole genome shotgun (WGS) entry which is preliminary data.</text>
</comment>
<evidence type="ECO:0000313" key="3">
    <source>
        <dbReference type="Proteomes" id="UP000649753"/>
    </source>
</evidence>
<dbReference type="InterPro" id="IPR011010">
    <property type="entry name" value="DNA_brk_join_enz"/>
</dbReference>